<dbReference type="InterPro" id="IPR051260">
    <property type="entry name" value="Diverse_substr_monoxygenases"/>
</dbReference>
<feature type="binding site" evidence="6">
    <location>
        <position position="212"/>
    </location>
    <ligand>
        <name>FMN</name>
        <dbReference type="ChEBI" id="CHEBI:58210"/>
    </ligand>
</feature>
<dbReference type="NCBIfam" id="TIGR03860">
    <property type="entry name" value="FMN_nitrolo"/>
    <property type="match status" value="1"/>
</dbReference>
<feature type="binding site" evidence="6">
    <location>
        <position position="55"/>
    </location>
    <ligand>
        <name>FMN</name>
        <dbReference type="ChEBI" id="CHEBI:58210"/>
    </ligand>
</feature>
<dbReference type="AlphaFoldDB" id="A0A9Q6HNN7"/>
<evidence type="ECO:0000256" key="1">
    <source>
        <dbReference type="ARBA" id="ARBA00022630"/>
    </source>
</evidence>
<feature type="binding site" evidence="6">
    <location>
        <position position="142"/>
    </location>
    <ligand>
        <name>FMN</name>
        <dbReference type="ChEBI" id="CHEBI:58210"/>
    </ligand>
</feature>
<dbReference type="InterPro" id="IPR011251">
    <property type="entry name" value="Luciferase-like_dom"/>
</dbReference>
<comment type="similarity">
    <text evidence="5">Belongs to the NtaA/SnaA/DszA monooxygenase family.</text>
</comment>
<comment type="caution">
    <text evidence="8">The sequence shown here is derived from an EMBL/GenBank/DDBJ whole genome shotgun (WGS) entry which is preliminary data.</text>
</comment>
<evidence type="ECO:0000256" key="6">
    <source>
        <dbReference type="PIRSR" id="PIRSR000337-1"/>
    </source>
</evidence>
<keyword evidence="1 6" id="KW-0285">Flavoprotein</keyword>
<sequence>MKRMTLGYFLTGYGHHIASCRHPDTQENGGMNFKEIIEQAKIAEKAKFDFLFISDNLYLDKKTHPDAVTRFEPFTLMPIIAMETQHLGLVVTASTSFSEPFHLARSLSSLDHLSNGRAGWNIVTSGVNDAAKNFSKTTTMEHDSRYHQADEFLDVTVKLWDSWKNISQSNAEFINAQRPEPINYVGQFYSVKGPLNIEQSPQIRPLLVQAGSSKKGIEFASKHAEVVFTAQNDIDDALTFAKDLKKQVKQKRASQQDVLIMPGIFPVIGQTRAKANANYQELQDLIVPEIGLELLSHYLGDIDLSHYDLTTPFDNIVLEGSNSIQSRVDLIKETAQKHHLTLEDVMKYVAGGRGHHIVIGTAQDVADRMEEWFIKGAADGFNIMPPLNPTQFELFVKEVVPILQDKGLVQNKYDNGTLREKLGLI</sequence>
<dbReference type="PIRSF" id="PIRSF000337">
    <property type="entry name" value="NTA_MOA"/>
    <property type="match status" value="1"/>
</dbReference>
<dbReference type="SUPFAM" id="SSF51679">
    <property type="entry name" value="Bacterial luciferase-like"/>
    <property type="match status" value="1"/>
</dbReference>
<evidence type="ECO:0000256" key="2">
    <source>
        <dbReference type="ARBA" id="ARBA00022643"/>
    </source>
</evidence>
<keyword evidence="2 6" id="KW-0288">FMN</keyword>
<accession>A0A9Q6HNN7</accession>
<name>A0A9Q6HNN7_9STAP</name>
<dbReference type="InterPro" id="IPR016215">
    <property type="entry name" value="NTA_MOA"/>
</dbReference>
<gene>
    <name evidence="8" type="ORF">BU058_08595</name>
</gene>
<reference evidence="8 9" key="1">
    <citation type="journal article" date="2016" name="Front. Microbiol.">
        <title>Comprehensive Phylogenetic Analysis of Bovine Non-aureus Staphylococci Species Based on Whole-Genome Sequencing.</title>
        <authorList>
            <person name="Naushad S."/>
            <person name="Barkema H.W."/>
            <person name="Luby C."/>
            <person name="Condas L.A."/>
            <person name="Nobrega D.B."/>
            <person name="Carson D.A."/>
            <person name="De Buck J."/>
        </authorList>
    </citation>
    <scope>NUCLEOTIDE SEQUENCE [LARGE SCALE GENOMIC DNA]</scope>
    <source>
        <strain evidence="8 9">SNUC 1231</strain>
    </source>
</reference>
<dbReference type="PANTHER" id="PTHR30011:SF16">
    <property type="entry name" value="C2H2 FINGER DOMAIN TRANSCRIPTION FACTOR (EUROFUNG)-RELATED"/>
    <property type="match status" value="1"/>
</dbReference>
<protein>
    <submittedName>
        <fullName evidence="8">Nitrilotriacetate monooxygenase</fullName>
    </submittedName>
</protein>
<dbReference type="InterPro" id="IPR036661">
    <property type="entry name" value="Luciferase-like_sf"/>
</dbReference>
<dbReference type="GO" id="GO:0016705">
    <property type="term" value="F:oxidoreductase activity, acting on paired donors, with incorporation or reduction of molecular oxygen"/>
    <property type="evidence" value="ECO:0007669"/>
    <property type="project" value="InterPro"/>
</dbReference>
<dbReference type="Pfam" id="PF00296">
    <property type="entry name" value="Bac_luciferase"/>
    <property type="match status" value="1"/>
</dbReference>
<dbReference type="Proteomes" id="UP000241960">
    <property type="component" value="Unassembled WGS sequence"/>
</dbReference>
<evidence type="ECO:0000256" key="4">
    <source>
        <dbReference type="ARBA" id="ARBA00023033"/>
    </source>
</evidence>
<evidence type="ECO:0000313" key="9">
    <source>
        <dbReference type="Proteomes" id="UP000241960"/>
    </source>
</evidence>
<dbReference type="Gene3D" id="3.20.20.30">
    <property type="entry name" value="Luciferase-like domain"/>
    <property type="match status" value="1"/>
</dbReference>
<keyword evidence="3" id="KW-0560">Oxidoreductase</keyword>
<dbReference type="GO" id="GO:0004497">
    <property type="term" value="F:monooxygenase activity"/>
    <property type="evidence" value="ECO:0007669"/>
    <property type="project" value="UniProtKB-KW"/>
</dbReference>
<feature type="binding site" evidence="6">
    <location>
        <position position="146"/>
    </location>
    <ligand>
        <name>FMN</name>
        <dbReference type="ChEBI" id="CHEBI:58210"/>
    </ligand>
</feature>
<evidence type="ECO:0000256" key="3">
    <source>
        <dbReference type="ARBA" id="ARBA00023002"/>
    </source>
</evidence>
<keyword evidence="4 8" id="KW-0503">Monooxygenase</keyword>
<feature type="binding site" evidence="6">
    <location>
        <position position="92"/>
    </location>
    <ligand>
        <name>FMN</name>
        <dbReference type="ChEBI" id="CHEBI:58210"/>
    </ligand>
</feature>
<dbReference type="CDD" id="cd01095">
    <property type="entry name" value="Nitrilotriacetate_monoxgenase"/>
    <property type="match status" value="1"/>
</dbReference>
<organism evidence="8 9">
    <name type="scientific">Staphylococcus succinus</name>
    <dbReference type="NCBI Taxonomy" id="61015"/>
    <lineage>
        <taxon>Bacteria</taxon>
        <taxon>Bacillati</taxon>
        <taxon>Bacillota</taxon>
        <taxon>Bacilli</taxon>
        <taxon>Bacillales</taxon>
        <taxon>Staphylococcaceae</taxon>
        <taxon>Staphylococcus</taxon>
    </lineage>
</organism>
<evidence type="ECO:0000313" key="8">
    <source>
        <dbReference type="EMBL" id="PTI75162.1"/>
    </source>
</evidence>
<dbReference type="EMBL" id="PZFQ01000026">
    <property type="protein sequence ID" value="PTI75162.1"/>
    <property type="molecule type" value="Genomic_DNA"/>
</dbReference>
<dbReference type="PANTHER" id="PTHR30011">
    <property type="entry name" value="ALKANESULFONATE MONOOXYGENASE-RELATED"/>
    <property type="match status" value="1"/>
</dbReference>
<feature type="binding site" evidence="6">
    <location>
        <position position="213"/>
    </location>
    <ligand>
        <name>FMN</name>
        <dbReference type="ChEBI" id="CHEBI:58210"/>
    </ligand>
</feature>
<evidence type="ECO:0000256" key="5">
    <source>
        <dbReference type="ARBA" id="ARBA00033748"/>
    </source>
</evidence>
<evidence type="ECO:0000259" key="7">
    <source>
        <dbReference type="Pfam" id="PF00296"/>
    </source>
</evidence>
<proteinExistence type="inferred from homology"/>
<feature type="domain" description="Luciferase-like" evidence="7">
    <location>
        <begin position="19"/>
        <end position="372"/>
    </location>
</feature>